<keyword evidence="3 4" id="KW-0456">Lyase</keyword>
<comment type="caution">
    <text evidence="5">The sequence shown here is derived from an EMBL/GenBank/DDBJ whole genome shotgun (WGS) entry which is preliminary data.</text>
</comment>
<organism evidence="5 6">
    <name type="scientific">Pseudohongiella nitratireducens</name>
    <dbReference type="NCBI Taxonomy" id="1768907"/>
    <lineage>
        <taxon>Bacteria</taxon>
        <taxon>Pseudomonadati</taxon>
        <taxon>Pseudomonadota</taxon>
        <taxon>Gammaproteobacteria</taxon>
        <taxon>Pseudomonadales</taxon>
        <taxon>Pseudohongiellaceae</taxon>
        <taxon>Pseudohongiella</taxon>
    </lineage>
</organism>
<dbReference type="GO" id="GO:0006744">
    <property type="term" value="P:ubiquinone biosynthetic process"/>
    <property type="evidence" value="ECO:0007669"/>
    <property type="project" value="UniProtKB-UniRule"/>
</dbReference>
<dbReference type="Proteomes" id="UP000627715">
    <property type="component" value="Unassembled WGS sequence"/>
</dbReference>
<dbReference type="GO" id="GO:0008813">
    <property type="term" value="F:chorismate lyase activity"/>
    <property type="evidence" value="ECO:0007669"/>
    <property type="project" value="UniProtKB-UniRule"/>
</dbReference>
<evidence type="ECO:0000313" key="6">
    <source>
        <dbReference type="Proteomes" id="UP000627715"/>
    </source>
</evidence>
<keyword evidence="1 4" id="KW-0963">Cytoplasm</keyword>
<dbReference type="SUPFAM" id="SSF64288">
    <property type="entry name" value="Chorismate lyase-like"/>
    <property type="match status" value="1"/>
</dbReference>
<comment type="catalytic activity">
    <reaction evidence="4">
        <text>chorismate = 4-hydroxybenzoate + pyruvate</text>
        <dbReference type="Rhea" id="RHEA:16505"/>
        <dbReference type="ChEBI" id="CHEBI:15361"/>
        <dbReference type="ChEBI" id="CHEBI:17879"/>
        <dbReference type="ChEBI" id="CHEBI:29748"/>
        <dbReference type="EC" id="4.1.3.40"/>
    </reaction>
</comment>
<evidence type="ECO:0000256" key="1">
    <source>
        <dbReference type="ARBA" id="ARBA00022490"/>
    </source>
</evidence>
<feature type="binding site" evidence="4">
    <location>
        <position position="87"/>
    </location>
    <ligand>
        <name>substrate</name>
    </ligand>
</feature>
<reference evidence="5" key="2">
    <citation type="submission" date="2020-09" db="EMBL/GenBank/DDBJ databases">
        <authorList>
            <person name="Sun Q."/>
            <person name="Zhou Y."/>
        </authorList>
    </citation>
    <scope>NUCLEOTIDE SEQUENCE</scope>
    <source>
        <strain evidence="5">CGMCC 1.15425</strain>
    </source>
</reference>
<comment type="similarity">
    <text evidence="4">Belongs to the UbiC family.</text>
</comment>
<dbReference type="EMBL" id="BMIY01000005">
    <property type="protein sequence ID" value="GGG57888.1"/>
    <property type="molecule type" value="Genomic_DNA"/>
</dbReference>
<protein>
    <recommendedName>
        <fullName evidence="4">Probable chorismate pyruvate-lyase</fullName>
        <shortName evidence="4">CL</shortName>
        <shortName evidence="4">CPL</shortName>
        <ecNumber evidence="4">4.1.3.40</ecNumber>
    </recommendedName>
</protein>
<keyword evidence="4 5" id="KW-0670">Pyruvate</keyword>
<dbReference type="Gene3D" id="3.40.1410.10">
    <property type="entry name" value="Chorismate lyase-like"/>
    <property type="match status" value="1"/>
</dbReference>
<reference evidence="5" key="1">
    <citation type="journal article" date="2014" name="Int. J. Syst. Evol. Microbiol.">
        <title>Complete genome sequence of Corynebacterium casei LMG S-19264T (=DSM 44701T), isolated from a smear-ripened cheese.</title>
        <authorList>
            <consortium name="US DOE Joint Genome Institute (JGI-PGF)"/>
            <person name="Walter F."/>
            <person name="Albersmeier A."/>
            <person name="Kalinowski J."/>
            <person name="Ruckert C."/>
        </authorList>
    </citation>
    <scope>NUCLEOTIDE SEQUENCE</scope>
    <source>
        <strain evidence="5">CGMCC 1.15425</strain>
    </source>
</reference>
<dbReference type="GO" id="GO:0042866">
    <property type="term" value="P:pyruvate biosynthetic process"/>
    <property type="evidence" value="ECO:0007669"/>
    <property type="project" value="UniProtKB-UniRule"/>
</dbReference>
<evidence type="ECO:0000256" key="2">
    <source>
        <dbReference type="ARBA" id="ARBA00022688"/>
    </source>
</evidence>
<keyword evidence="6" id="KW-1185">Reference proteome</keyword>
<name>A0A917GUP0_9GAMM</name>
<dbReference type="PANTHER" id="PTHR38683:SF1">
    <property type="entry name" value="CHORISMATE PYRUVATE-LYASE"/>
    <property type="match status" value="1"/>
</dbReference>
<dbReference type="RefSeq" id="WP_082866779.1">
    <property type="nucleotide sequence ID" value="NZ_BMIY01000005.1"/>
</dbReference>
<dbReference type="InterPro" id="IPR007440">
    <property type="entry name" value="Chorismate--pyruvate_lyase"/>
</dbReference>
<dbReference type="EC" id="4.1.3.40" evidence="4"/>
<evidence type="ECO:0000256" key="3">
    <source>
        <dbReference type="ARBA" id="ARBA00023239"/>
    </source>
</evidence>
<dbReference type="PANTHER" id="PTHR38683">
    <property type="entry name" value="CHORISMATE PYRUVATE-LYASE"/>
    <property type="match status" value="1"/>
</dbReference>
<comment type="caution">
    <text evidence="4">Lacks conserved residue(s) required for the propagation of feature annotation.</text>
</comment>
<dbReference type="AlphaFoldDB" id="A0A917GUP0"/>
<feature type="binding site" evidence="4">
    <location>
        <position position="125"/>
    </location>
    <ligand>
        <name>substrate</name>
    </ligand>
</feature>
<accession>A0A917GUP0</accession>
<evidence type="ECO:0000256" key="4">
    <source>
        <dbReference type="HAMAP-Rule" id="MF_01632"/>
    </source>
</evidence>
<feature type="binding site" evidence="4">
    <location>
        <position position="167"/>
    </location>
    <ligand>
        <name>substrate</name>
    </ligand>
</feature>
<comment type="pathway">
    <text evidence="4">Cofactor biosynthesis; ubiquinone biosynthesis.</text>
</comment>
<keyword evidence="2 4" id="KW-0831">Ubiquinone biosynthesis</keyword>
<gene>
    <name evidence="4 5" type="primary">ubiC</name>
    <name evidence="5" type="ORF">GCM10011403_13990</name>
</gene>
<dbReference type="InterPro" id="IPR028978">
    <property type="entry name" value="Chorismate_lyase_/UTRA_dom_sf"/>
</dbReference>
<dbReference type="HAMAP" id="MF_01632">
    <property type="entry name" value="UbiC"/>
    <property type="match status" value="1"/>
</dbReference>
<proteinExistence type="inferred from homology"/>
<comment type="function">
    <text evidence="4">Removes the pyruvyl group from chorismate, with concomitant aromatization of the ring, to provide 4-hydroxybenzoate (4HB) for the ubiquinone pathway.</text>
</comment>
<dbReference type="Pfam" id="PF04345">
    <property type="entry name" value="Chor_lyase"/>
    <property type="match status" value="1"/>
</dbReference>
<evidence type="ECO:0000313" key="5">
    <source>
        <dbReference type="EMBL" id="GGG57888.1"/>
    </source>
</evidence>
<dbReference type="OrthoDB" id="9789493at2"/>
<sequence>MNDINTLTRLARADAPTLWRPCHQLSVRPDAFWREWLLDSGSLTERLDRLSAGTFRVNVIDEGWCFAGMRQMRVFSQDKVTQLMWSRRVQLCLYGQPWVAAHSLIPYSSLVGAGRQLVCLKTKPLGRFLFHQSGLQRGEMEVTRLNDEIWGRRSLFYLAKKPILVAEFFWPAMPAALAQLTSQ</sequence>
<comment type="subcellular location">
    <subcellularLocation>
        <location evidence="4">Cytoplasm</location>
    </subcellularLocation>
</comment>
<dbReference type="GO" id="GO:0005829">
    <property type="term" value="C:cytosol"/>
    <property type="evidence" value="ECO:0007669"/>
    <property type="project" value="TreeGrafter"/>
</dbReference>